<feature type="compositionally biased region" description="Basic and acidic residues" evidence="1">
    <location>
        <begin position="219"/>
        <end position="233"/>
    </location>
</feature>
<dbReference type="PANTHER" id="PTHR37540:SF10">
    <property type="entry name" value="SIGMA-70 REGION 2 FAMILY PROTEIN"/>
    <property type="match status" value="1"/>
</dbReference>
<dbReference type="InterPro" id="IPR021858">
    <property type="entry name" value="Fun_TF"/>
</dbReference>
<evidence type="ECO:0000313" key="2">
    <source>
        <dbReference type="EMBL" id="RAK71544.1"/>
    </source>
</evidence>
<feature type="compositionally biased region" description="Basic and acidic residues" evidence="1">
    <location>
        <begin position="240"/>
        <end position="250"/>
    </location>
</feature>
<dbReference type="OrthoDB" id="4158087at2759"/>
<dbReference type="EMBL" id="KZ824718">
    <property type="protein sequence ID" value="RAK71544.1"/>
    <property type="molecule type" value="Genomic_DNA"/>
</dbReference>
<sequence>MYNTVGRKDYRTVLFRTNLYVSMSQLRDSDTGRAVNVSFRLSRSYQAFSTEHRAAAKTLQPLPPRSPLDHSPQPSLPVESDLTYSSRSNHEIMGEEGHRQSGQNKILEFRLQNVNDLGPPAARQVLSSHAADQTSTSSEGQQSNGSAHQAGSRNFEFVLVTDNESRRQVRRHAMRQYMHQRRLDSIARLGTARVPGGGWSTRSPLDFQPSASSSSTGAVKDDAQEDLTVKSEKASSPSSDEDKKTPEKPKSSSRLLIPKLHKVTREDASLRPATKSGSSNPLVSPGEGAVRDPFSCYPIAISQADHELIQHFVVTYPSMMYKFADSIANNPMMEIFRQIALHDGLPFQAMLAIASKHRAGVEGKAESVQSLTHKMRALRFMNERIQGDATGQHDGTIYAVATMAVIEKWSKDASIERMHFRGLSSMIRNRGGMHGMRLTSPFLEKVLYWVDFSCAPKAIISTSLPWTGTVPDTIPPLDFLDPNLHLAVPHDATTSEDAESLCAQFRACEDFLRFFRRLRELEGLCLNSPYAVVPETLPRRKKHFRPGTQLYSILTTLPDYDHGIRDIRFIDEYTCMSCLFFLTVALYDCYLNSHNLDEYLDWLSLEVRNLNPFTNPSITSVLWLFLNNGGYPKNRPGDAGDRCWIVSRMVRIAKRLEWKRHGTIWDRLRQVLIDFIVTQQECALGSDEIDAETHVARARKRLSYQTHSTDYFWNEVQMREDILELNLSSVTSTSTSIEDNNVLAYT</sequence>
<dbReference type="PANTHER" id="PTHR37540">
    <property type="entry name" value="TRANSCRIPTION FACTOR (ACR-2), PUTATIVE-RELATED-RELATED"/>
    <property type="match status" value="1"/>
</dbReference>
<feature type="region of interest" description="Disordered" evidence="1">
    <location>
        <begin position="194"/>
        <end position="287"/>
    </location>
</feature>
<dbReference type="Pfam" id="PF11951">
    <property type="entry name" value="Fungal_trans_2"/>
    <property type="match status" value="1"/>
</dbReference>
<dbReference type="RefSeq" id="XP_040795556.1">
    <property type="nucleotide sequence ID" value="XM_040948134.1"/>
</dbReference>
<proteinExistence type="predicted"/>
<gene>
    <name evidence="2" type="ORF">BO72DRAFT_490471</name>
</gene>
<dbReference type="GeneID" id="63865467"/>
<evidence type="ECO:0000256" key="1">
    <source>
        <dbReference type="SAM" id="MobiDB-lite"/>
    </source>
</evidence>
<protein>
    <submittedName>
        <fullName evidence="2">Uncharacterized protein</fullName>
    </submittedName>
</protein>
<reference evidence="2 3" key="1">
    <citation type="submission" date="2018-02" db="EMBL/GenBank/DDBJ databases">
        <title>The genomes of Aspergillus section Nigri reveals drivers in fungal speciation.</title>
        <authorList>
            <consortium name="DOE Joint Genome Institute"/>
            <person name="Vesth T.C."/>
            <person name="Nybo J."/>
            <person name="Theobald S."/>
            <person name="Brandl J."/>
            <person name="Frisvad J.C."/>
            <person name="Nielsen K.F."/>
            <person name="Lyhne E.K."/>
            <person name="Kogle M.E."/>
            <person name="Kuo A."/>
            <person name="Riley R."/>
            <person name="Clum A."/>
            <person name="Nolan M."/>
            <person name="Lipzen A."/>
            <person name="Salamov A."/>
            <person name="Henrissat B."/>
            <person name="Wiebenga A."/>
            <person name="De vries R.P."/>
            <person name="Grigoriev I.V."/>
            <person name="Mortensen U.H."/>
            <person name="Andersen M.R."/>
            <person name="Baker S.E."/>
        </authorList>
    </citation>
    <scope>NUCLEOTIDE SEQUENCE [LARGE SCALE GENOMIC DNA]</scope>
    <source>
        <strain evidence="2 3">CBS 313.89</strain>
    </source>
</reference>
<evidence type="ECO:0000313" key="3">
    <source>
        <dbReference type="Proteomes" id="UP000249789"/>
    </source>
</evidence>
<keyword evidence="3" id="KW-1185">Reference proteome</keyword>
<feature type="region of interest" description="Disordered" evidence="1">
    <location>
        <begin position="57"/>
        <end position="83"/>
    </location>
</feature>
<dbReference type="AlphaFoldDB" id="A0A8G1RE05"/>
<dbReference type="Proteomes" id="UP000249789">
    <property type="component" value="Unassembled WGS sequence"/>
</dbReference>
<name>A0A8G1RE05_9EURO</name>
<organism evidence="2 3">
    <name type="scientific">Aspergillus fijiensis CBS 313.89</name>
    <dbReference type="NCBI Taxonomy" id="1448319"/>
    <lineage>
        <taxon>Eukaryota</taxon>
        <taxon>Fungi</taxon>
        <taxon>Dikarya</taxon>
        <taxon>Ascomycota</taxon>
        <taxon>Pezizomycotina</taxon>
        <taxon>Eurotiomycetes</taxon>
        <taxon>Eurotiomycetidae</taxon>
        <taxon>Eurotiales</taxon>
        <taxon>Aspergillaceae</taxon>
        <taxon>Aspergillus</taxon>
    </lineage>
</organism>
<feature type="compositionally biased region" description="Polar residues" evidence="1">
    <location>
        <begin position="125"/>
        <end position="152"/>
    </location>
</feature>
<dbReference type="VEuPathDB" id="FungiDB:BO72DRAFT_490471"/>
<accession>A0A8G1RE05</accession>
<feature type="region of interest" description="Disordered" evidence="1">
    <location>
        <begin position="124"/>
        <end position="159"/>
    </location>
</feature>